<dbReference type="NCBIfam" id="TIGR03062">
    <property type="entry name" value="pip_yhgE_Cterm"/>
    <property type="match status" value="1"/>
</dbReference>
<feature type="transmembrane region" description="Helical" evidence="5">
    <location>
        <begin position="480"/>
        <end position="503"/>
    </location>
</feature>
<keyword evidence="4 5" id="KW-0472">Membrane</keyword>
<organism evidence="7 8">
    <name type="scientific">Cryobacterium tepidiphilum</name>
    <dbReference type="NCBI Taxonomy" id="2486026"/>
    <lineage>
        <taxon>Bacteria</taxon>
        <taxon>Bacillati</taxon>
        <taxon>Actinomycetota</taxon>
        <taxon>Actinomycetes</taxon>
        <taxon>Micrococcales</taxon>
        <taxon>Microbacteriaceae</taxon>
        <taxon>Cryobacterium</taxon>
    </lineage>
</organism>
<accession>A0A3M8L1Y8</accession>
<dbReference type="RefSeq" id="WP_123046230.1">
    <property type="nucleotide sequence ID" value="NZ_RDSR01000017.1"/>
</dbReference>
<dbReference type="Gene3D" id="3.40.1710.10">
    <property type="entry name" value="abc type-2 transporter like domain"/>
    <property type="match status" value="1"/>
</dbReference>
<dbReference type="PANTHER" id="PTHR43077:SF5">
    <property type="entry name" value="PHAGE INFECTION PROTEIN"/>
    <property type="match status" value="1"/>
</dbReference>
<dbReference type="Proteomes" id="UP000279859">
    <property type="component" value="Unassembled WGS sequence"/>
</dbReference>
<dbReference type="PANTHER" id="PTHR43077">
    <property type="entry name" value="TRANSPORT PERMEASE YVFS-RELATED"/>
    <property type="match status" value="1"/>
</dbReference>
<dbReference type="GO" id="GO:0016020">
    <property type="term" value="C:membrane"/>
    <property type="evidence" value="ECO:0007669"/>
    <property type="project" value="UniProtKB-SubCell"/>
</dbReference>
<evidence type="ECO:0000256" key="4">
    <source>
        <dbReference type="ARBA" id="ARBA00023136"/>
    </source>
</evidence>
<dbReference type="GO" id="GO:0140359">
    <property type="term" value="F:ABC-type transporter activity"/>
    <property type="evidence" value="ECO:0007669"/>
    <property type="project" value="InterPro"/>
</dbReference>
<keyword evidence="8" id="KW-1185">Reference proteome</keyword>
<dbReference type="OrthoDB" id="9811483at2"/>
<feature type="transmembrane region" description="Helical" evidence="5">
    <location>
        <begin position="593"/>
        <end position="615"/>
    </location>
</feature>
<reference evidence="7 8" key="1">
    <citation type="submission" date="2018-11" db="EMBL/GenBank/DDBJ databases">
        <title>Cryobacterium sp. nov., isolated from rhizosphere soil of lettuce.</title>
        <authorList>
            <person name="Wang Y."/>
        </authorList>
    </citation>
    <scope>NUCLEOTIDE SEQUENCE [LARGE SCALE GENOMIC DNA]</scope>
    <source>
        <strain evidence="7 8">NEAU-85</strain>
    </source>
</reference>
<keyword evidence="3 5" id="KW-1133">Transmembrane helix</keyword>
<sequence>MSNGLHRITAGTRRNALTALAVAGLVAVPLAVAGLFAGAFGSANDRVDTIPAIVVNNDEMVSTTGADGAEQNVLAGRQLVTQLTGGDDAGFDWTISNTASARRALADGSAYAVLTIPEDFSASITSLSTATPRQANIEIRTDDAHSYLAGSTAQALGQAMSGAFGRAITERYLAGFYRQLGTMGTSLHAAADGATDVATGAGDLAKGLDTLASGAGSAAAGAADAASGAASLSGGVADYTSGVDTLADGLGDAADGARGLDRLGDGWSQYTDGVGQAAAGFEDLRSAILADPANSSYAQSLAGFQDTLDTLAEQGRTLSGQTDGALGSVQDGIAQGAAGANALSDQSAALRTGASDLAAGVSTLSGGVTKLASGTSQSAAGAHRLSDGARKLATGLGSGADQADAAGDQDPAATAHIVAEPVTVSTSRANAIDGIGPVIGMLAVPISLWIGALVIFLFLRPVTALGLASTAPTLRLVLRGLWRTGGIVAGQAVVVVALLHGTLGVHWSLLPATLAFGLLTALAFTSVHYLLAVGLGRAGVVVSLVLLALQLTSAGGLYPIEVVAGPFRAASPFLPLTWAVQGMQGIVSGGHGVGAAVTALFLFAVAAAALSLGIVSARRREVPWRPAVILKNV</sequence>
<evidence type="ECO:0000256" key="3">
    <source>
        <dbReference type="ARBA" id="ARBA00022989"/>
    </source>
</evidence>
<dbReference type="EMBL" id="RDSR01000017">
    <property type="protein sequence ID" value="RNE59295.1"/>
    <property type="molecule type" value="Genomic_DNA"/>
</dbReference>
<comment type="caution">
    <text evidence="7">The sequence shown here is derived from an EMBL/GenBank/DDBJ whole genome shotgun (WGS) entry which is preliminary data.</text>
</comment>
<dbReference type="AlphaFoldDB" id="A0A3M8L1Y8"/>
<feature type="transmembrane region" description="Helical" evidence="5">
    <location>
        <begin position="509"/>
        <end position="531"/>
    </location>
</feature>
<dbReference type="InterPro" id="IPR013525">
    <property type="entry name" value="ABC2_TM"/>
</dbReference>
<evidence type="ECO:0000313" key="7">
    <source>
        <dbReference type="EMBL" id="RNE59295.1"/>
    </source>
</evidence>
<comment type="subcellular location">
    <subcellularLocation>
        <location evidence="1">Membrane</location>
        <topology evidence="1">Multi-pass membrane protein</topology>
    </subcellularLocation>
</comment>
<evidence type="ECO:0000313" key="8">
    <source>
        <dbReference type="Proteomes" id="UP000279859"/>
    </source>
</evidence>
<feature type="domain" description="ABC-2 type transporter transmembrane" evidence="6">
    <location>
        <begin position="26"/>
        <end position="167"/>
    </location>
</feature>
<feature type="transmembrane region" description="Helical" evidence="5">
    <location>
        <begin position="435"/>
        <end position="459"/>
    </location>
</feature>
<feature type="transmembrane region" description="Helical" evidence="5">
    <location>
        <begin position="538"/>
        <end position="558"/>
    </location>
</feature>
<name>A0A3M8L1Y8_9MICO</name>
<dbReference type="Pfam" id="PF12698">
    <property type="entry name" value="ABC2_membrane_3"/>
    <property type="match status" value="1"/>
</dbReference>
<protein>
    <submittedName>
        <fullName evidence="7">YhgE/Pip domain-containing protein</fullName>
    </submittedName>
</protein>
<dbReference type="InterPro" id="IPR017500">
    <property type="entry name" value="Phage_infect_YhgE_N"/>
</dbReference>
<dbReference type="InterPro" id="IPR017501">
    <property type="entry name" value="Phage_infect_YhgE_C"/>
</dbReference>
<dbReference type="InterPro" id="IPR051328">
    <property type="entry name" value="T7SS_ABC-Transporter"/>
</dbReference>
<keyword evidence="2 5" id="KW-0812">Transmembrane</keyword>
<gene>
    <name evidence="7" type="ORF">EEJ31_10360</name>
</gene>
<dbReference type="NCBIfam" id="TIGR03061">
    <property type="entry name" value="pip_yhgE_Nterm"/>
    <property type="match status" value="1"/>
</dbReference>
<evidence type="ECO:0000256" key="1">
    <source>
        <dbReference type="ARBA" id="ARBA00004141"/>
    </source>
</evidence>
<dbReference type="SUPFAM" id="SSF58104">
    <property type="entry name" value="Methyl-accepting chemotaxis protein (MCP) signaling domain"/>
    <property type="match status" value="1"/>
</dbReference>
<evidence type="ECO:0000259" key="6">
    <source>
        <dbReference type="Pfam" id="PF12698"/>
    </source>
</evidence>
<evidence type="ECO:0000256" key="2">
    <source>
        <dbReference type="ARBA" id="ARBA00022692"/>
    </source>
</evidence>
<evidence type="ECO:0000256" key="5">
    <source>
        <dbReference type="SAM" id="Phobius"/>
    </source>
</evidence>
<proteinExistence type="predicted"/>